<sequence>MKFRKKPVVIDAIQWTGSNIDDVVKFCSGDATYELMARGNAELVISTLEDGEGTARHVASKGDWIIKGVKGEHYPCKPEIFDETYEPVTDEVKS</sequence>
<accession>A0ABN4YVL6</accession>
<dbReference type="RefSeq" id="WP_044241235.1">
    <property type="nucleotide sequence ID" value="NZ_AHIE01000001.1"/>
</dbReference>
<evidence type="ECO:0000313" key="1">
    <source>
        <dbReference type="EMBL" id="ARF48860.1"/>
    </source>
</evidence>
<protein>
    <recommendedName>
        <fullName evidence="3">Phage protein</fullName>
    </recommendedName>
</protein>
<proteinExistence type="predicted"/>
<organism evidence="1 2">
    <name type="scientific">Pantoea stewartii subsp. stewartii DC283</name>
    <dbReference type="NCBI Taxonomy" id="660596"/>
    <lineage>
        <taxon>Bacteria</taxon>
        <taxon>Pseudomonadati</taxon>
        <taxon>Pseudomonadota</taxon>
        <taxon>Gammaproteobacteria</taxon>
        <taxon>Enterobacterales</taxon>
        <taxon>Erwiniaceae</taxon>
        <taxon>Pantoea</taxon>
    </lineage>
</organism>
<reference evidence="1 2" key="1">
    <citation type="submission" date="2016-10" db="EMBL/GenBank/DDBJ databases">
        <title>Complete Genome Assembly of Pantoea stewartii subsp. stewartii DC283, a Corn Pathogen.</title>
        <authorList>
            <person name="Duong D.A."/>
            <person name="Stevens A.M."/>
            <person name="Jensen R.V."/>
        </authorList>
    </citation>
    <scope>NUCLEOTIDE SEQUENCE [LARGE SCALE GENOMIC DNA]</scope>
    <source>
        <strain evidence="1 2">DC283</strain>
    </source>
</reference>
<dbReference type="Proteomes" id="UP000192380">
    <property type="component" value="Chromosome"/>
</dbReference>
<dbReference type="EMBL" id="CP017581">
    <property type="protein sequence ID" value="ARF48860.1"/>
    <property type="molecule type" value="Genomic_DNA"/>
</dbReference>
<gene>
    <name evidence="1" type="ORF">DSJ_05600</name>
</gene>
<name>A0ABN4YVL6_PANSE</name>
<keyword evidence="2" id="KW-1185">Reference proteome</keyword>
<evidence type="ECO:0000313" key="2">
    <source>
        <dbReference type="Proteomes" id="UP000192380"/>
    </source>
</evidence>
<evidence type="ECO:0008006" key="3">
    <source>
        <dbReference type="Google" id="ProtNLM"/>
    </source>
</evidence>